<dbReference type="GO" id="GO:0008236">
    <property type="term" value="F:serine-type peptidase activity"/>
    <property type="evidence" value="ECO:0007669"/>
    <property type="project" value="InterPro"/>
</dbReference>
<feature type="non-terminal residue" evidence="2">
    <location>
        <position position="1"/>
    </location>
</feature>
<keyword evidence="3" id="KW-1185">Reference proteome</keyword>
<proteinExistence type="predicted"/>
<keyword evidence="2" id="KW-0645">Protease</keyword>
<protein>
    <submittedName>
        <fullName evidence="2">Alpha-lytic protease prodomain-containing protein</fullName>
    </submittedName>
</protein>
<sequence length="67" mass="7120">QAAEAVRKTGAVVRTVEHTAKELNATKKRVDALSAPSGVASWHVDPEANRVVVDVVADDKDDKAVRA</sequence>
<evidence type="ECO:0000313" key="2">
    <source>
        <dbReference type="EMBL" id="MBR7677826.1"/>
    </source>
</evidence>
<dbReference type="GO" id="GO:0005576">
    <property type="term" value="C:extracellular region"/>
    <property type="evidence" value="ECO:0007669"/>
    <property type="project" value="InterPro"/>
</dbReference>
<dbReference type="Gene3D" id="3.30.300.50">
    <property type="match status" value="1"/>
</dbReference>
<accession>A0A8T4IZQ2</accession>
<reference evidence="2" key="1">
    <citation type="submission" date="2021-04" db="EMBL/GenBank/DDBJ databases">
        <title>Sequencing of actinobacteria type strains.</title>
        <authorList>
            <person name="Nguyen G.-S."/>
            <person name="Wentzel A."/>
        </authorList>
    </citation>
    <scope>NUCLEOTIDE SEQUENCE</scope>
    <source>
        <strain evidence="2">DSM 42095</strain>
    </source>
</reference>
<evidence type="ECO:0000313" key="3">
    <source>
        <dbReference type="Proteomes" id="UP000675554"/>
    </source>
</evidence>
<name>A0A8T4IZQ2_9ACTN</name>
<dbReference type="AlphaFoldDB" id="A0A8T4IZQ2"/>
<comment type="caution">
    <text evidence="2">The sequence shown here is derived from an EMBL/GenBank/DDBJ whole genome shotgun (WGS) entry which is preliminary data.</text>
</comment>
<dbReference type="InterPro" id="IPR035070">
    <property type="entry name" value="Streptogrisin_prodomain"/>
</dbReference>
<gene>
    <name evidence="2" type="ORF">KDA82_33550</name>
</gene>
<keyword evidence="2" id="KW-0378">Hydrolase</keyword>
<dbReference type="GO" id="GO:0006508">
    <property type="term" value="P:proteolysis"/>
    <property type="evidence" value="ECO:0007669"/>
    <property type="project" value="UniProtKB-KW"/>
</dbReference>
<dbReference type="EMBL" id="JAGSMN010001084">
    <property type="protein sequence ID" value="MBR7677826.1"/>
    <property type="molecule type" value="Genomic_DNA"/>
</dbReference>
<organism evidence="2 3">
    <name type="scientific">Streptomyces daliensis</name>
    <dbReference type="NCBI Taxonomy" id="299421"/>
    <lineage>
        <taxon>Bacteria</taxon>
        <taxon>Bacillati</taxon>
        <taxon>Actinomycetota</taxon>
        <taxon>Actinomycetes</taxon>
        <taxon>Kitasatosporales</taxon>
        <taxon>Streptomycetaceae</taxon>
        <taxon>Streptomyces</taxon>
    </lineage>
</organism>
<feature type="non-terminal residue" evidence="2">
    <location>
        <position position="67"/>
    </location>
</feature>
<dbReference type="InterPro" id="IPR004236">
    <property type="entry name" value="Pept_S1_alpha_lytic"/>
</dbReference>
<evidence type="ECO:0000259" key="1">
    <source>
        <dbReference type="Pfam" id="PF02983"/>
    </source>
</evidence>
<dbReference type="Proteomes" id="UP000675554">
    <property type="component" value="Unassembled WGS sequence"/>
</dbReference>
<feature type="domain" description="Peptidase S1A alpha-lytic prodomain" evidence="1">
    <location>
        <begin position="18"/>
        <end position="62"/>
    </location>
</feature>
<dbReference type="Pfam" id="PF02983">
    <property type="entry name" value="Pro_Al_protease"/>
    <property type="match status" value="1"/>
</dbReference>